<evidence type="ECO:0000313" key="1">
    <source>
        <dbReference type="EMBL" id="KAJ7523513.1"/>
    </source>
</evidence>
<name>A0ACC2B151_DIPCM</name>
<dbReference type="EMBL" id="CM055109">
    <property type="protein sequence ID" value="KAJ7523513.1"/>
    <property type="molecule type" value="Genomic_DNA"/>
</dbReference>
<comment type="caution">
    <text evidence="1">The sequence shown here is derived from an EMBL/GenBank/DDBJ whole genome shotgun (WGS) entry which is preliminary data.</text>
</comment>
<evidence type="ECO:0000313" key="2">
    <source>
        <dbReference type="Proteomes" id="UP001162992"/>
    </source>
</evidence>
<sequence>MEASMSSMSVEGSITSTPIGCFHHGENLEELKHLLVCASMELESVRAAGEAQSLAHEAKVRHLEELLKAACRERDEARQQCFQLQESLSQTGGLELNCINIPSRLSCVQAENPVPLTEENDGRQNFHQDQHCTPLEDQFQVHLKQHHENNQYMLVGQSSALQLQIQQQQNDCMLMGQTAGVALNRELHYQDEKHSQDDAMSLPASIQSNALGLGVHILQPWQIQCSVDDLGNGAREPSLSVDSSVSVGQGSSYFQLPVNATGLVQTYGSSLVQSDYSEPAQSRVSGVTAVSCFAATEMCSTAMAGELSHFPYSANGLPSGSSVLTCIEASNKNFSQQPVHLPEPPEANLHVMLNSLPEKGKLLQAVMQAGPLLQTLLLAGPLPQWRHPPPAINSLEIPKVSMPATPMVVSFKDQISATAPAVNTHDMHMSTGTIPISNQSWGSQISSPLSSVLGTSTNISVQSRMLRTSVVNSQPGEDLKHGSAQKYAKIH</sequence>
<proteinExistence type="predicted"/>
<dbReference type="Proteomes" id="UP001162992">
    <property type="component" value="Chromosome 18"/>
</dbReference>
<organism evidence="1 2">
    <name type="scientific">Diphasiastrum complanatum</name>
    <name type="common">Issler's clubmoss</name>
    <name type="synonym">Lycopodium complanatum</name>
    <dbReference type="NCBI Taxonomy" id="34168"/>
    <lineage>
        <taxon>Eukaryota</taxon>
        <taxon>Viridiplantae</taxon>
        <taxon>Streptophyta</taxon>
        <taxon>Embryophyta</taxon>
        <taxon>Tracheophyta</taxon>
        <taxon>Lycopodiopsida</taxon>
        <taxon>Lycopodiales</taxon>
        <taxon>Lycopodiaceae</taxon>
        <taxon>Lycopodioideae</taxon>
        <taxon>Diphasiastrum</taxon>
    </lineage>
</organism>
<keyword evidence="2" id="KW-1185">Reference proteome</keyword>
<protein>
    <submittedName>
        <fullName evidence="1">Uncharacterized protein</fullName>
    </submittedName>
</protein>
<accession>A0ACC2B151</accession>
<gene>
    <name evidence="1" type="ORF">O6H91_18G052400</name>
</gene>
<reference evidence="2" key="1">
    <citation type="journal article" date="2024" name="Proc. Natl. Acad. Sci. U.S.A.">
        <title>Extraordinary preservation of gene collinearity over three hundred million years revealed in homosporous lycophytes.</title>
        <authorList>
            <person name="Li C."/>
            <person name="Wickell D."/>
            <person name="Kuo L.Y."/>
            <person name="Chen X."/>
            <person name="Nie B."/>
            <person name="Liao X."/>
            <person name="Peng D."/>
            <person name="Ji J."/>
            <person name="Jenkins J."/>
            <person name="Williams M."/>
            <person name="Shu S."/>
            <person name="Plott C."/>
            <person name="Barry K."/>
            <person name="Rajasekar S."/>
            <person name="Grimwood J."/>
            <person name="Han X."/>
            <person name="Sun S."/>
            <person name="Hou Z."/>
            <person name="He W."/>
            <person name="Dai G."/>
            <person name="Sun C."/>
            <person name="Schmutz J."/>
            <person name="Leebens-Mack J.H."/>
            <person name="Li F.W."/>
            <person name="Wang L."/>
        </authorList>
    </citation>
    <scope>NUCLEOTIDE SEQUENCE [LARGE SCALE GENOMIC DNA]</scope>
    <source>
        <strain evidence="2">cv. PW_Plant_1</strain>
    </source>
</reference>